<protein>
    <submittedName>
        <fullName evidence="1">MarR family transcriptional regulator</fullName>
    </submittedName>
</protein>
<sequence length="137" mass="14622">MTEDVGRRRNTLLAGLVLLRRIAPDITVSEMLAFLYVAENPGVRIKELSGLMVTTTATASRASRALLSPGDAGVLPPGRGWLLMAANGREAISRHLFLTDAGHGLALRLDDLIRSARPIAAKRNGTAVLPQIWATGT</sequence>
<dbReference type="InterPro" id="IPR036390">
    <property type="entry name" value="WH_DNA-bd_sf"/>
</dbReference>
<dbReference type="SUPFAM" id="SSF46785">
    <property type="entry name" value="Winged helix' DNA-binding domain"/>
    <property type="match status" value="1"/>
</dbReference>
<dbReference type="EMBL" id="NCEB01000023">
    <property type="protein sequence ID" value="OYX32336.1"/>
    <property type="molecule type" value="Genomic_DNA"/>
</dbReference>
<name>A0A258FJ53_9CAUL</name>
<dbReference type="InterPro" id="IPR036388">
    <property type="entry name" value="WH-like_DNA-bd_sf"/>
</dbReference>
<evidence type="ECO:0000313" key="1">
    <source>
        <dbReference type="EMBL" id="OYX32336.1"/>
    </source>
</evidence>
<accession>A0A258FJ53</accession>
<evidence type="ECO:0000313" key="2">
    <source>
        <dbReference type="Proteomes" id="UP000215595"/>
    </source>
</evidence>
<dbReference type="AlphaFoldDB" id="A0A258FJ53"/>
<dbReference type="Gene3D" id="1.10.10.10">
    <property type="entry name" value="Winged helix-like DNA-binding domain superfamily/Winged helix DNA-binding domain"/>
    <property type="match status" value="1"/>
</dbReference>
<comment type="caution">
    <text evidence="1">The sequence shown here is derived from an EMBL/GenBank/DDBJ whole genome shotgun (WGS) entry which is preliminary data.</text>
</comment>
<organism evidence="1 2">
    <name type="scientific">Brevundimonas subvibrioides</name>
    <dbReference type="NCBI Taxonomy" id="74313"/>
    <lineage>
        <taxon>Bacteria</taxon>
        <taxon>Pseudomonadati</taxon>
        <taxon>Pseudomonadota</taxon>
        <taxon>Alphaproteobacteria</taxon>
        <taxon>Caulobacterales</taxon>
        <taxon>Caulobacteraceae</taxon>
        <taxon>Brevundimonas</taxon>
    </lineage>
</organism>
<proteinExistence type="predicted"/>
<gene>
    <name evidence="1" type="ORF">B7Z01_11250</name>
</gene>
<reference evidence="1 2" key="1">
    <citation type="submission" date="2017-03" db="EMBL/GenBank/DDBJ databases">
        <title>Lifting the veil on microbial sulfur biogeochemistry in mining wastewaters.</title>
        <authorList>
            <person name="Kantor R.S."/>
            <person name="Colenbrander Nelson T."/>
            <person name="Marshall S."/>
            <person name="Bennett D."/>
            <person name="Apte S."/>
            <person name="Camacho D."/>
            <person name="Thomas B.C."/>
            <person name="Warren L.A."/>
            <person name="Banfield J.F."/>
        </authorList>
    </citation>
    <scope>NUCLEOTIDE SEQUENCE [LARGE SCALE GENOMIC DNA]</scope>
    <source>
        <strain evidence="1">32-69-9</strain>
    </source>
</reference>
<dbReference type="Proteomes" id="UP000215595">
    <property type="component" value="Unassembled WGS sequence"/>
</dbReference>